<accession>A0A9Q4HDQ5</accession>
<dbReference type="EMBL" id="JALANJ010000014">
    <property type="protein sequence ID" value="MCY8121022.1"/>
    <property type="molecule type" value="Genomic_DNA"/>
</dbReference>
<protein>
    <recommendedName>
        <fullName evidence="3">Aldolase</fullName>
    </recommendedName>
</protein>
<sequence>MISDQYNIVSLAYLHSKINFFIEPSLSLDHVFDFFSTHFFINRGRHEEDRLADVYITHNKEEFQTIDFNNGEDIYIRKSATDYFTIPCKRVTVEGIEYVKCTKTDTILSFDKENKKIIISTQLQNAEQDELVLIEFIRDLVLKNEENHGVAVVHATSALKDDKATLIIGSKGKGKSTLLLELVSKHGYKLISGDKTFLWMEDGKLRASGWPDYPHLGLGTLSKYPEFVEHFGLSNKIESVKENLWSTEHKMAIDPVFFKKVIPFAEPGTSFMVECMIYPDLFPSTECGIKQVSNHGELIVPHIERIFTKGNTMWNHYIRPVHQNELERKINQCIELAGKLSAFEVSGSGILEGSVFSERYAL</sequence>
<dbReference type="InterPro" id="IPR027417">
    <property type="entry name" value="P-loop_NTPase"/>
</dbReference>
<evidence type="ECO:0008006" key="3">
    <source>
        <dbReference type="Google" id="ProtNLM"/>
    </source>
</evidence>
<dbReference type="RefSeq" id="WP_044453371.1">
    <property type="nucleotide sequence ID" value="NZ_JACJGE010000004.1"/>
</dbReference>
<evidence type="ECO:0000313" key="1">
    <source>
        <dbReference type="EMBL" id="MCY8121022.1"/>
    </source>
</evidence>
<dbReference type="AlphaFoldDB" id="A0A9Q4HDQ5"/>
<proteinExistence type="predicted"/>
<dbReference type="Proteomes" id="UP001070352">
    <property type="component" value="Unassembled WGS sequence"/>
</dbReference>
<comment type="caution">
    <text evidence="1">The sequence shown here is derived from an EMBL/GenBank/DDBJ whole genome shotgun (WGS) entry which is preliminary data.</text>
</comment>
<gene>
    <name evidence="1" type="ORF">MOC45_10480</name>
</gene>
<dbReference type="Gene3D" id="3.40.50.300">
    <property type="entry name" value="P-loop containing nucleotide triphosphate hydrolases"/>
    <property type="match status" value="1"/>
</dbReference>
<dbReference type="SUPFAM" id="SSF53795">
    <property type="entry name" value="PEP carboxykinase-like"/>
    <property type="match status" value="1"/>
</dbReference>
<evidence type="ECO:0000313" key="2">
    <source>
        <dbReference type="Proteomes" id="UP001070352"/>
    </source>
</evidence>
<reference evidence="1" key="1">
    <citation type="submission" date="2022-02" db="EMBL/GenBank/DDBJ databases">
        <title>Crop Bioprotection Bacillus Genome Sequencing.</title>
        <authorList>
            <person name="Dunlap C."/>
        </authorList>
    </citation>
    <scope>NUCLEOTIDE SEQUENCE</scope>
    <source>
        <strain evidence="1">M18B4</strain>
    </source>
</reference>
<organism evidence="1 2">
    <name type="scientific">Bacillus spizizenii</name>
    <name type="common">Bacillus subtilis subsp. spizizenii</name>
    <dbReference type="NCBI Taxonomy" id="96241"/>
    <lineage>
        <taxon>Bacteria</taxon>
        <taxon>Bacillati</taxon>
        <taxon>Bacillota</taxon>
        <taxon>Bacilli</taxon>
        <taxon>Bacillales</taxon>
        <taxon>Bacillaceae</taxon>
        <taxon>Bacillus</taxon>
    </lineage>
</organism>
<name>A0A9Q4HDQ5_BACSC</name>